<name>A6KFF4_RAT</name>
<evidence type="ECO:0000313" key="2">
    <source>
        <dbReference type="Proteomes" id="UP000234681"/>
    </source>
</evidence>
<organism evidence="1 2">
    <name type="scientific">Rattus norvegicus</name>
    <name type="common">Rat</name>
    <dbReference type="NCBI Taxonomy" id="10116"/>
    <lineage>
        <taxon>Eukaryota</taxon>
        <taxon>Metazoa</taxon>
        <taxon>Chordata</taxon>
        <taxon>Craniata</taxon>
        <taxon>Vertebrata</taxon>
        <taxon>Euteleostomi</taxon>
        <taxon>Mammalia</taxon>
        <taxon>Eutheria</taxon>
        <taxon>Euarchontoglires</taxon>
        <taxon>Glires</taxon>
        <taxon>Rodentia</taxon>
        <taxon>Myomorpha</taxon>
        <taxon>Muroidea</taxon>
        <taxon>Muridae</taxon>
        <taxon>Murinae</taxon>
        <taxon>Rattus</taxon>
    </lineage>
</organism>
<accession>A6KFF4</accession>
<dbReference type="EMBL" id="CH474044">
    <property type="protein sequence ID" value="EDL75276.1"/>
    <property type="molecule type" value="Genomic_DNA"/>
</dbReference>
<evidence type="ECO:0000313" key="1">
    <source>
        <dbReference type="EMBL" id="EDL75276.1"/>
    </source>
</evidence>
<dbReference type="Proteomes" id="UP000234681">
    <property type="component" value="Chromosome 9"/>
</dbReference>
<dbReference type="AlphaFoldDB" id="A6KFF4"/>
<sequence length="72" mass="8556">MGPMLSLFIQVMRACKIKSTQFNTDRSMKMLVTNDNNINIHDEFIRNKIRLDYLTEFIPYVSTHTIYNNKNI</sequence>
<proteinExistence type="predicted"/>
<reference evidence="1 2" key="1">
    <citation type="submission" date="2005-09" db="EMBL/GenBank/DDBJ databases">
        <authorList>
            <person name="Mural R.J."/>
            <person name="Li P.W."/>
            <person name="Adams M.D."/>
            <person name="Amanatides P.G."/>
            <person name="Baden-Tillson H."/>
            <person name="Barnstead M."/>
            <person name="Chin S.H."/>
            <person name="Dew I."/>
            <person name="Evans C.A."/>
            <person name="Ferriera S."/>
            <person name="Flanigan M."/>
            <person name="Fosler C."/>
            <person name="Glodek A."/>
            <person name="Gu Z."/>
            <person name="Holt R.A."/>
            <person name="Jennings D."/>
            <person name="Kraft C.L."/>
            <person name="Lu F."/>
            <person name="Nguyen T."/>
            <person name="Nusskern D.R."/>
            <person name="Pfannkoch C.M."/>
            <person name="Sitter C."/>
            <person name="Sutton G.G."/>
            <person name="Venter J.C."/>
            <person name="Wang Z."/>
            <person name="Woodage T."/>
            <person name="Zheng X.H."/>
            <person name="Zhong F."/>
        </authorList>
    </citation>
    <scope>NUCLEOTIDE SEQUENCE [LARGE SCALE GENOMIC DNA]</scope>
    <source>
        <strain>BN</strain>
        <strain evidence="2">Sprague-Dawley</strain>
    </source>
</reference>
<gene>
    <name evidence="1" type="ORF">rCG_25021</name>
</gene>
<protein>
    <submittedName>
        <fullName evidence="1">RCG25021</fullName>
    </submittedName>
</protein>